<dbReference type="SUPFAM" id="SSF55961">
    <property type="entry name" value="Bet v1-like"/>
    <property type="match status" value="1"/>
</dbReference>
<reference evidence="3 4" key="1">
    <citation type="submission" date="2018-04" db="EMBL/GenBank/DDBJ databases">
        <title>Genomic Encyclopedia of Archaeal and Bacterial Type Strains, Phase II (KMG-II): from individual species to whole genera.</title>
        <authorList>
            <person name="Goeker M."/>
        </authorList>
    </citation>
    <scope>NUCLEOTIDE SEQUENCE [LARGE SCALE GENOMIC DNA]</scope>
    <source>
        <strain evidence="3 4">DSM 100162</strain>
    </source>
</reference>
<proteinExistence type="inferred from homology"/>
<evidence type="ECO:0000313" key="3">
    <source>
        <dbReference type="EMBL" id="PTX18267.1"/>
    </source>
</evidence>
<sequence>MENRTIRKTITINAPKEQVWEAMMQDKYYQEWTAAFSEGSKVETDWELGSKAVFTDKSGGGIVARVVEKEPYKRLAWSLKDWCMRARKITKAKKPGR</sequence>
<dbReference type="InterPro" id="IPR013538">
    <property type="entry name" value="ASHA1/2-like_C"/>
</dbReference>
<protein>
    <submittedName>
        <fullName evidence="3">Activator of Hsp90 ATPase-like protein</fullName>
    </submittedName>
</protein>
<dbReference type="EMBL" id="QBKI01000006">
    <property type="protein sequence ID" value="PTX18267.1"/>
    <property type="molecule type" value="Genomic_DNA"/>
</dbReference>
<dbReference type="Pfam" id="PF08327">
    <property type="entry name" value="AHSA1"/>
    <property type="match status" value="1"/>
</dbReference>
<evidence type="ECO:0000256" key="1">
    <source>
        <dbReference type="ARBA" id="ARBA00006817"/>
    </source>
</evidence>
<gene>
    <name evidence="3" type="ORF">C8N40_10666</name>
</gene>
<dbReference type="InterPro" id="IPR023393">
    <property type="entry name" value="START-like_dom_sf"/>
</dbReference>
<dbReference type="Gene3D" id="3.30.530.20">
    <property type="match status" value="1"/>
</dbReference>
<name>A0A2T5YG13_9BACT</name>
<dbReference type="RefSeq" id="WP_211318108.1">
    <property type="nucleotide sequence ID" value="NZ_QBKI01000006.1"/>
</dbReference>
<dbReference type="Proteomes" id="UP000244225">
    <property type="component" value="Unassembled WGS sequence"/>
</dbReference>
<keyword evidence="4" id="KW-1185">Reference proteome</keyword>
<evidence type="ECO:0000313" key="4">
    <source>
        <dbReference type="Proteomes" id="UP000244225"/>
    </source>
</evidence>
<comment type="caution">
    <text evidence="3">The sequence shown here is derived from an EMBL/GenBank/DDBJ whole genome shotgun (WGS) entry which is preliminary data.</text>
</comment>
<accession>A0A2T5YG13</accession>
<dbReference type="AlphaFoldDB" id="A0A2T5YG13"/>
<organism evidence="3 4">
    <name type="scientific">Pontibacter mucosus</name>
    <dbReference type="NCBI Taxonomy" id="1649266"/>
    <lineage>
        <taxon>Bacteria</taxon>
        <taxon>Pseudomonadati</taxon>
        <taxon>Bacteroidota</taxon>
        <taxon>Cytophagia</taxon>
        <taxon>Cytophagales</taxon>
        <taxon>Hymenobacteraceae</taxon>
        <taxon>Pontibacter</taxon>
    </lineage>
</organism>
<comment type="similarity">
    <text evidence="1">Belongs to the AHA1 family.</text>
</comment>
<feature type="domain" description="Activator of Hsp90 ATPase homologue 1/2-like C-terminal" evidence="2">
    <location>
        <begin position="13"/>
        <end position="81"/>
    </location>
</feature>
<evidence type="ECO:0000259" key="2">
    <source>
        <dbReference type="Pfam" id="PF08327"/>
    </source>
</evidence>